<accession>A0A5C3PJ58</accession>
<dbReference type="InterPro" id="IPR036020">
    <property type="entry name" value="WW_dom_sf"/>
</dbReference>
<feature type="compositionally biased region" description="Pro residues" evidence="1">
    <location>
        <begin position="56"/>
        <end position="77"/>
    </location>
</feature>
<organism evidence="3 4">
    <name type="scientific">Polyporus arcularius HHB13444</name>
    <dbReference type="NCBI Taxonomy" id="1314778"/>
    <lineage>
        <taxon>Eukaryota</taxon>
        <taxon>Fungi</taxon>
        <taxon>Dikarya</taxon>
        <taxon>Basidiomycota</taxon>
        <taxon>Agaricomycotina</taxon>
        <taxon>Agaricomycetes</taxon>
        <taxon>Polyporales</taxon>
        <taxon>Polyporaceae</taxon>
        <taxon>Polyporus</taxon>
    </lineage>
</organism>
<dbReference type="STRING" id="1314778.A0A5C3PJ58"/>
<sequence length="211" mass="22536">MSQPPPYTPPTGPPRNPDTRPLPPGWIERYDENYKTWFYVNTAENPPRSSWVHPLGPAPPAPPPNGFAPPPGPPPPNDNRGYSPYPPQGGYNQGYSQPPPQQWGSPAPPGPGYYGSPPPQQGGYYGAPQENRGWFGSNSPQPAMMQQAPPKKSGPGMGTALLAGGAGLVGGALLMDAFEDHEDHEREEAYDAGYDQGFDQGNDFDGGGGDW</sequence>
<dbReference type="Proteomes" id="UP000308197">
    <property type="component" value="Unassembled WGS sequence"/>
</dbReference>
<protein>
    <recommendedName>
        <fullName evidence="2">WW domain-containing protein</fullName>
    </recommendedName>
</protein>
<dbReference type="SMART" id="SM00456">
    <property type="entry name" value="WW"/>
    <property type="match status" value="1"/>
</dbReference>
<dbReference type="AlphaFoldDB" id="A0A5C3PJ58"/>
<feature type="compositionally biased region" description="Low complexity" evidence="1">
    <location>
        <begin position="140"/>
        <end position="150"/>
    </location>
</feature>
<feature type="region of interest" description="Disordered" evidence="1">
    <location>
        <begin position="45"/>
        <end position="160"/>
    </location>
</feature>
<feature type="region of interest" description="Disordered" evidence="1">
    <location>
        <begin position="1"/>
        <end position="27"/>
    </location>
</feature>
<feature type="compositionally biased region" description="Low complexity" evidence="1">
    <location>
        <begin position="193"/>
        <end position="203"/>
    </location>
</feature>
<evidence type="ECO:0000256" key="1">
    <source>
        <dbReference type="SAM" id="MobiDB-lite"/>
    </source>
</evidence>
<evidence type="ECO:0000259" key="2">
    <source>
        <dbReference type="SMART" id="SM00456"/>
    </source>
</evidence>
<feature type="region of interest" description="Disordered" evidence="1">
    <location>
        <begin position="183"/>
        <end position="211"/>
    </location>
</feature>
<evidence type="ECO:0000313" key="3">
    <source>
        <dbReference type="EMBL" id="TFK88368.1"/>
    </source>
</evidence>
<dbReference type="EMBL" id="ML211115">
    <property type="protein sequence ID" value="TFK88368.1"/>
    <property type="molecule type" value="Genomic_DNA"/>
</dbReference>
<feature type="compositionally biased region" description="Pro residues" evidence="1">
    <location>
        <begin position="1"/>
        <end position="24"/>
    </location>
</feature>
<dbReference type="Gene3D" id="2.20.70.10">
    <property type="match status" value="1"/>
</dbReference>
<dbReference type="Pfam" id="PF00397">
    <property type="entry name" value="WW"/>
    <property type="match status" value="1"/>
</dbReference>
<evidence type="ECO:0000313" key="4">
    <source>
        <dbReference type="Proteomes" id="UP000308197"/>
    </source>
</evidence>
<gene>
    <name evidence="3" type="ORF">K466DRAFT_652681</name>
</gene>
<keyword evidence="4" id="KW-1185">Reference proteome</keyword>
<proteinExistence type="predicted"/>
<dbReference type="SUPFAM" id="SSF51045">
    <property type="entry name" value="WW domain"/>
    <property type="match status" value="1"/>
</dbReference>
<feature type="domain" description="WW" evidence="2">
    <location>
        <begin position="21"/>
        <end position="56"/>
    </location>
</feature>
<reference evidence="3 4" key="1">
    <citation type="journal article" date="2019" name="Nat. Ecol. Evol.">
        <title>Megaphylogeny resolves global patterns of mushroom evolution.</title>
        <authorList>
            <person name="Varga T."/>
            <person name="Krizsan K."/>
            <person name="Foldi C."/>
            <person name="Dima B."/>
            <person name="Sanchez-Garcia M."/>
            <person name="Sanchez-Ramirez S."/>
            <person name="Szollosi G.J."/>
            <person name="Szarkandi J.G."/>
            <person name="Papp V."/>
            <person name="Albert L."/>
            <person name="Andreopoulos W."/>
            <person name="Angelini C."/>
            <person name="Antonin V."/>
            <person name="Barry K.W."/>
            <person name="Bougher N.L."/>
            <person name="Buchanan P."/>
            <person name="Buyck B."/>
            <person name="Bense V."/>
            <person name="Catcheside P."/>
            <person name="Chovatia M."/>
            <person name="Cooper J."/>
            <person name="Damon W."/>
            <person name="Desjardin D."/>
            <person name="Finy P."/>
            <person name="Geml J."/>
            <person name="Haridas S."/>
            <person name="Hughes K."/>
            <person name="Justo A."/>
            <person name="Karasinski D."/>
            <person name="Kautmanova I."/>
            <person name="Kiss B."/>
            <person name="Kocsube S."/>
            <person name="Kotiranta H."/>
            <person name="LaButti K.M."/>
            <person name="Lechner B.E."/>
            <person name="Liimatainen K."/>
            <person name="Lipzen A."/>
            <person name="Lukacs Z."/>
            <person name="Mihaltcheva S."/>
            <person name="Morgado L.N."/>
            <person name="Niskanen T."/>
            <person name="Noordeloos M.E."/>
            <person name="Ohm R.A."/>
            <person name="Ortiz-Santana B."/>
            <person name="Ovrebo C."/>
            <person name="Racz N."/>
            <person name="Riley R."/>
            <person name="Savchenko A."/>
            <person name="Shiryaev A."/>
            <person name="Soop K."/>
            <person name="Spirin V."/>
            <person name="Szebenyi C."/>
            <person name="Tomsovsky M."/>
            <person name="Tulloss R.E."/>
            <person name="Uehling J."/>
            <person name="Grigoriev I.V."/>
            <person name="Vagvolgyi C."/>
            <person name="Papp T."/>
            <person name="Martin F.M."/>
            <person name="Miettinen O."/>
            <person name="Hibbett D.S."/>
            <person name="Nagy L.G."/>
        </authorList>
    </citation>
    <scope>NUCLEOTIDE SEQUENCE [LARGE SCALE GENOMIC DNA]</scope>
    <source>
        <strain evidence="3 4">HHB13444</strain>
    </source>
</reference>
<feature type="compositionally biased region" description="Pro residues" evidence="1">
    <location>
        <begin position="97"/>
        <end position="120"/>
    </location>
</feature>
<dbReference type="InterPro" id="IPR001202">
    <property type="entry name" value="WW_dom"/>
</dbReference>
<name>A0A5C3PJ58_9APHY</name>
<dbReference type="InParanoid" id="A0A5C3PJ58"/>